<gene>
    <name evidence="1" type="ORF">LTRI10_LOCUS42158</name>
</gene>
<evidence type="ECO:0000313" key="2">
    <source>
        <dbReference type="Proteomes" id="UP001497516"/>
    </source>
</evidence>
<reference evidence="1 2" key="1">
    <citation type="submission" date="2024-04" db="EMBL/GenBank/DDBJ databases">
        <authorList>
            <person name="Fracassetti M."/>
        </authorList>
    </citation>
    <scope>NUCLEOTIDE SEQUENCE [LARGE SCALE GENOMIC DNA]</scope>
</reference>
<keyword evidence="2" id="KW-1185">Reference proteome</keyword>
<dbReference type="EMBL" id="OZ034820">
    <property type="protein sequence ID" value="CAL1402133.1"/>
    <property type="molecule type" value="Genomic_DNA"/>
</dbReference>
<dbReference type="AlphaFoldDB" id="A0AAV2FWV3"/>
<organism evidence="1 2">
    <name type="scientific">Linum trigynum</name>
    <dbReference type="NCBI Taxonomy" id="586398"/>
    <lineage>
        <taxon>Eukaryota</taxon>
        <taxon>Viridiplantae</taxon>
        <taxon>Streptophyta</taxon>
        <taxon>Embryophyta</taxon>
        <taxon>Tracheophyta</taxon>
        <taxon>Spermatophyta</taxon>
        <taxon>Magnoliopsida</taxon>
        <taxon>eudicotyledons</taxon>
        <taxon>Gunneridae</taxon>
        <taxon>Pentapetalae</taxon>
        <taxon>rosids</taxon>
        <taxon>fabids</taxon>
        <taxon>Malpighiales</taxon>
        <taxon>Linaceae</taxon>
        <taxon>Linum</taxon>
    </lineage>
</organism>
<sequence length="94" mass="10488">MLNYCDDNFNEDLPFAPQITLLLRALGIDLRYKVARVDLIDTLCAQFVLRKVNAVVGRRCPRVNASGGEGAVVHAASLAADLEELFLRLFLRNQ</sequence>
<dbReference type="Proteomes" id="UP001497516">
    <property type="component" value="Chromosome 7"/>
</dbReference>
<protein>
    <submittedName>
        <fullName evidence="1">Uncharacterized protein</fullName>
    </submittedName>
</protein>
<evidence type="ECO:0000313" key="1">
    <source>
        <dbReference type="EMBL" id="CAL1402133.1"/>
    </source>
</evidence>
<accession>A0AAV2FWV3</accession>
<proteinExistence type="predicted"/>
<name>A0AAV2FWV3_9ROSI</name>